<evidence type="ECO:0000313" key="10">
    <source>
        <dbReference type="Proteomes" id="UP000051497"/>
    </source>
</evidence>
<organism evidence="8">
    <name type="scientific">Candidatus Berkiella aquae</name>
    <dbReference type="NCBI Taxonomy" id="295108"/>
    <lineage>
        <taxon>Bacteria</taxon>
        <taxon>Pseudomonadati</taxon>
        <taxon>Pseudomonadota</taxon>
        <taxon>Gammaproteobacteria</taxon>
        <taxon>Candidatus Berkiellales</taxon>
        <taxon>Candidatus Berkiellaceae</taxon>
        <taxon>Candidatus Berkiella</taxon>
    </lineage>
</organism>
<reference evidence="9" key="3">
    <citation type="submission" date="2021-06" db="EMBL/GenBank/DDBJ databases">
        <title>Genomic Description and Analysis of Intracellular Bacteria, Candidatus Berkiella cookevillensis and Candidatus Berkiella aquae.</title>
        <authorList>
            <person name="Kidane D.T."/>
            <person name="Mehari Y.T."/>
            <person name="Rice F.C."/>
            <person name="Arivett B.A."/>
            <person name="Farone A.L."/>
            <person name="Berk S.G."/>
            <person name="Farone M.B."/>
        </authorList>
    </citation>
    <scope>NUCLEOTIDE SEQUENCE</scope>
    <source>
        <strain evidence="9">HT99</strain>
    </source>
</reference>
<dbReference type="Pfam" id="PF02653">
    <property type="entry name" value="BPD_transp_2"/>
    <property type="match status" value="1"/>
</dbReference>
<accession>A0A0Q9YWP0</accession>
<keyword evidence="10" id="KW-1185">Reference proteome</keyword>
<gene>
    <name evidence="9" type="ORF">HT99x_012070</name>
    <name evidence="8" type="ORF">HT99x_02467</name>
</gene>
<keyword evidence="4 7" id="KW-0812">Transmembrane</keyword>
<protein>
    <submittedName>
        <fullName evidence="8 9">ABC transporter permease</fullName>
    </submittedName>
</protein>
<feature type="transmembrane region" description="Helical" evidence="7">
    <location>
        <begin position="59"/>
        <end position="79"/>
    </location>
</feature>
<dbReference type="GO" id="GO:0005886">
    <property type="term" value="C:plasma membrane"/>
    <property type="evidence" value="ECO:0007669"/>
    <property type="project" value="UniProtKB-SubCell"/>
</dbReference>
<proteinExistence type="inferred from homology"/>
<dbReference type="RefSeq" id="WP_075067076.1">
    <property type="nucleotide sequence ID" value="NZ_LKAJ02000001.1"/>
</dbReference>
<name>A0A0Q9YWP0_9GAMM</name>
<evidence type="ECO:0000256" key="5">
    <source>
        <dbReference type="ARBA" id="ARBA00022989"/>
    </source>
</evidence>
<feature type="transmembrane region" description="Helical" evidence="7">
    <location>
        <begin position="171"/>
        <end position="191"/>
    </location>
</feature>
<dbReference type="Proteomes" id="UP000051497">
    <property type="component" value="Unassembled WGS sequence"/>
</dbReference>
<dbReference type="InterPro" id="IPR001851">
    <property type="entry name" value="ABC_transp_permease"/>
</dbReference>
<comment type="subcellular location">
    <subcellularLocation>
        <location evidence="1">Cell inner membrane</location>
        <topology evidence="1">Multi-pass membrane protein</topology>
    </subcellularLocation>
</comment>
<dbReference type="STRING" id="295108.HT99x_02467"/>
<comment type="caution">
    <text evidence="8">The sequence shown here is derived from an EMBL/GenBank/DDBJ whole genome shotgun (WGS) entry which is preliminary data.</text>
</comment>
<feature type="transmembrane region" description="Helical" evidence="7">
    <location>
        <begin position="228"/>
        <end position="248"/>
    </location>
</feature>
<evidence type="ECO:0000313" key="9">
    <source>
        <dbReference type="EMBL" id="MCS5712171.1"/>
    </source>
</evidence>
<feature type="transmembrane region" description="Helical" evidence="7">
    <location>
        <begin position="260"/>
        <end position="277"/>
    </location>
</feature>
<keyword evidence="5 7" id="KW-1133">Transmembrane helix</keyword>
<reference evidence="9" key="2">
    <citation type="journal article" date="2016" name="Genome Announc.">
        <title>Draft Genome Sequences of Two Novel Amoeba-Resistant Intranuclear Bacteria, 'Candidatus Berkiella cookevillensis' and 'Candidatus Berkiella aquae'.</title>
        <authorList>
            <person name="Mehari Y.T."/>
            <person name="Arivett B.A."/>
            <person name="Farone A.L."/>
            <person name="Gunderson J.H."/>
            <person name="Farone M.B."/>
        </authorList>
    </citation>
    <scope>NUCLEOTIDE SEQUENCE</scope>
    <source>
        <strain evidence="9">HT99</strain>
    </source>
</reference>
<dbReference type="EMBL" id="LKAJ02000001">
    <property type="protein sequence ID" value="MCS5712171.1"/>
    <property type="molecule type" value="Genomic_DNA"/>
</dbReference>
<sequence>MNWLQLSGAFELGLIYALVAMGVYITFRIIDFPDLTVDGSFALGGVVAIVLLLNHYPPLLATFIATLCGAMAGILTGYLHTRWNILGILASILVMTALYSVNLRLMNQPNVALQNELTLFSWGSILWITALIVILSLVILVCFFHTHFGLAMRATHVNMAICHAYGIQTTLMKIIALALSNGIVALSGALFAQSQGFADISMGTGTIIVGLASVILGESLFSPKQVVYALLACIIGSILYRVAIVLALNGNQFGLLPSDLNLITALLVISTLILPRLKQ</sequence>
<evidence type="ECO:0000256" key="6">
    <source>
        <dbReference type="ARBA" id="ARBA00023136"/>
    </source>
</evidence>
<dbReference type="PANTHER" id="PTHR32196:SF69">
    <property type="entry name" value="BRANCHED-CHAIN AMINO ACID TRANSPORT SYSTEM, PERMEASE PROTEIN"/>
    <property type="match status" value="1"/>
</dbReference>
<feature type="transmembrane region" description="Helical" evidence="7">
    <location>
        <begin position="86"/>
        <end position="105"/>
    </location>
</feature>
<dbReference type="GO" id="GO:0022857">
    <property type="term" value="F:transmembrane transporter activity"/>
    <property type="evidence" value="ECO:0007669"/>
    <property type="project" value="InterPro"/>
</dbReference>
<evidence type="ECO:0000256" key="7">
    <source>
        <dbReference type="SAM" id="Phobius"/>
    </source>
</evidence>
<evidence type="ECO:0000256" key="4">
    <source>
        <dbReference type="ARBA" id="ARBA00022692"/>
    </source>
</evidence>
<feature type="transmembrane region" description="Helical" evidence="7">
    <location>
        <begin position="125"/>
        <end position="150"/>
    </location>
</feature>
<feature type="transmembrane region" description="Helical" evidence="7">
    <location>
        <begin position="197"/>
        <end position="216"/>
    </location>
</feature>
<keyword evidence="3" id="KW-1003">Cell membrane</keyword>
<dbReference type="PANTHER" id="PTHR32196">
    <property type="entry name" value="ABC TRANSPORTER PERMEASE PROTEIN YPHD-RELATED-RELATED"/>
    <property type="match status" value="1"/>
</dbReference>
<evidence type="ECO:0000256" key="2">
    <source>
        <dbReference type="ARBA" id="ARBA00007942"/>
    </source>
</evidence>
<evidence type="ECO:0000313" key="8">
    <source>
        <dbReference type="EMBL" id="KRG20536.1"/>
    </source>
</evidence>
<dbReference type="OrthoDB" id="9778389at2"/>
<dbReference type="PATRIC" id="fig|1590043.3.peg.2513"/>
<evidence type="ECO:0000256" key="1">
    <source>
        <dbReference type="ARBA" id="ARBA00004429"/>
    </source>
</evidence>
<evidence type="ECO:0000256" key="3">
    <source>
        <dbReference type="ARBA" id="ARBA00022475"/>
    </source>
</evidence>
<keyword evidence="6 7" id="KW-0472">Membrane</keyword>
<comment type="similarity">
    <text evidence="2">Belongs to the binding-protein-dependent transport system permease family. AraH/RbsC subfamily.</text>
</comment>
<dbReference type="EMBL" id="LKAJ01000011">
    <property type="protein sequence ID" value="KRG20536.1"/>
    <property type="molecule type" value="Genomic_DNA"/>
</dbReference>
<reference evidence="8" key="1">
    <citation type="submission" date="2015-09" db="EMBL/GenBank/DDBJ databases">
        <title>Draft Genome Sequences of Two Novel Amoeba-resistant Intranuclear Bacteria, Candidatus Berkiella cookevillensis and Candidatus Berkiella aquae.</title>
        <authorList>
            <person name="Mehari Y.T."/>
            <person name="Arivett B.A."/>
            <person name="Farone A.L."/>
            <person name="Gunderson J.H."/>
            <person name="Farone M.B."/>
        </authorList>
    </citation>
    <scope>NUCLEOTIDE SEQUENCE [LARGE SCALE GENOMIC DNA]</scope>
    <source>
        <strain evidence="8">HT99</strain>
    </source>
</reference>
<dbReference type="CDD" id="cd06574">
    <property type="entry name" value="TM_PBP1_branched-chain-AA_like"/>
    <property type="match status" value="1"/>
</dbReference>
<dbReference type="AlphaFoldDB" id="A0A0Q9YWP0"/>
<feature type="transmembrane region" description="Helical" evidence="7">
    <location>
        <begin position="6"/>
        <end position="27"/>
    </location>
</feature>